<dbReference type="PANTHER" id="PTHR11441:SF0">
    <property type="entry name" value="THYMIDINE KINASE, CYTOSOLIC"/>
    <property type="match status" value="1"/>
</dbReference>
<evidence type="ECO:0000313" key="13">
    <source>
        <dbReference type="Proteomes" id="UP000009273"/>
    </source>
</evidence>
<organism evidence="12 13">
    <name type="scientific">Bacillus phage G</name>
    <dbReference type="NCBI Taxonomy" id="2884420"/>
    <lineage>
        <taxon>Viruses</taxon>
        <taxon>Duplodnaviria</taxon>
        <taxon>Heunggongvirae</taxon>
        <taxon>Uroviricota</taxon>
        <taxon>Caudoviricetes</taxon>
        <taxon>Donellivirus</taxon>
        <taxon>Donellivirus gee</taxon>
    </lineage>
</organism>
<dbReference type="Gene3D" id="3.40.50.300">
    <property type="entry name" value="P-loop containing nucleotide triphosphate hydrolases"/>
    <property type="match status" value="1"/>
</dbReference>
<dbReference type="GO" id="GO:0005524">
    <property type="term" value="F:ATP binding"/>
    <property type="evidence" value="ECO:0007669"/>
    <property type="project" value="UniProtKB-KW"/>
</dbReference>
<dbReference type="RefSeq" id="YP_009015438.1">
    <property type="nucleotide sequence ID" value="NC_023719.1"/>
</dbReference>
<feature type="active site" description="Proton acceptor" evidence="8">
    <location>
        <position position="87"/>
    </location>
</feature>
<evidence type="ECO:0000313" key="12">
    <source>
        <dbReference type="EMBL" id="AEO93397.1"/>
    </source>
</evidence>
<dbReference type="GeneID" id="18563353"/>
<gene>
    <name evidence="12" type="primary">135</name>
    <name evidence="12" type="ORF">G_135</name>
</gene>
<comment type="similarity">
    <text evidence="1 11">Belongs to the thymidine kinase family.</text>
</comment>
<dbReference type="GO" id="GO:0046104">
    <property type="term" value="P:thymidine metabolic process"/>
    <property type="evidence" value="ECO:0007669"/>
    <property type="project" value="TreeGrafter"/>
</dbReference>
<dbReference type="Gene3D" id="3.30.60.20">
    <property type="match status" value="1"/>
</dbReference>
<accession>G3MBK1</accession>
<dbReference type="Proteomes" id="UP000009273">
    <property type="component" value="Segment"/>
</dbReference>
<sequence length="184" mass="20191">MKKRGYLEIISGGMYSGKSEELIRRLKRCSFANIKFQLFKPEIDNRYSENKVVTHDKDSQLSALSVSTPKELISLVESDTTVVGIDEVQFFDETIVEVIEQLNEKGIRVVAAGLDMYSTGEPFGSTGILMAKAKYVSKLHAVCVVCGNNAYISKAISENDSANNESTVKVGSVGDYVAVCENCK</sequence>
<dbReference type="EC" id="2.7.1.21" evidence="2 10"/>
<dbReference type="NCBIfam" id="NF003296">
    <property type="entry name" value="PRK04296.1-1"/>
    <property type="match status" value="1"/>
</dbReference>
<dbReference type="SUPFAM" id="SSF57716">
    <property type="entry name" value="Glucocorticoid receptor-like (DNA-binding domain)"/>
    <property type="match status" value="1"/>
</dbReference>
<dbReference type="GO" id="GO:0004797">
    <property type="term" value="F:thymidine kinase activity"/>
    <property type="evidence" value="ECO:0007669"/>
    <property type="project" value="UniProtKB-EC"/>
</dbReference>
<protein>
    <recommendedName>
        <fullName evidence="2 10">Thymidine kinase</fullName>
        <ecNumber evidence="2 10">2.7.1.21</ecNumber>
    </recommendedName>
</protein>
<keyword evidence="7 10" id="KW-0067">ATP-binding</keyword>
<keyword evidence="6 10" id="KW-0418">Kinase</keyword>
<feature type="binding site" evidence="9">
    <location>
        <position position="176"/>
    </location>
    <ligand>
        <name>substrate</name>
    </ligand>
</feature>
<dbReference type="InterPro" id="IPR001267">
    <property type="entry name" value="Thymidine_kinase"/>
</dbReference>
<keyword evidence="3 10" id="KW-0237">DNA synthesis</keyword>
<evidence type="ECO:0000256" key="8">
    <source>
        <dbReference type="PIRSR" id="PIRSR035805-1"/>
    </source>
</evidence>
<keyword evidence="4 10" id="KW-0808">Transferase</keyword>
<name>G3MBK1_9CAUD</name>
<evidence type="ECO:0000256" key="9">
    <source>
        <dbReference type="PIRSR" id="PIRSR035805-2"/>
    </source>
</evidence>
<dbReference type="EMBL" id="JN638751">
    <property type="protein sequence ID" value="AEO93397.1"/>
    <property type="molecule type" value="Genomic_DNA"/>
</dbReference>
<dbReference type="GO" id="GO:0071897">
    <property type="term" value="P:DNA biosynthetic process"/>
    <property type="evidence" value="ECO:0007669"/>
    <property type="project" value="UniProtKB-KW"/>
</dbReference>
<dbReference type="OrthoDB" id="9611at10239"/>
<evidence type="ECO:0000256" key="1">
    <source>
        <dbReference type="ARBA" id="ARBA00007587"/>
    </source>
</evidence>
<evidence type="ECO:0000256" key="3">
    <source>
        <dbReference type="ARBA" id="ARBA00022634"/>
    </source>
</evidence>
<dbReference type="SUPFAM" id="SSF52540">
    <property type="entry name" value="P-loop containing nucleoside triphosphate hydrolases"/>
    <property type="match status" value="1"/>
</dbReference>
<keyword evidence="13" id="KW-1185">Reference proteome</keyword>
<evidence type="ECO:0000256" key="6">
    <source>
        <dbReference type="ARBA" id="ARBA00022777"/>
    </source>
</evidence>
<dbReference type="InterPro" id="IPR027417">
    <property type="entry name" value="P-loop_NTPase"/>
</dbReference>
<evidence type="ECO:0000256" key="11">
    <source>
        <dbReference type="RuleBase" id="RU004165"/>
    </source>
</evidence>
<evidence type="ECO:0000256" key="7">
    <source>
        <dbReference type="ARBA" id="ARBA00022840"/>
    </source>
</evidence>
<keyword evidence="5 10" id="KW-0547">Nucleotide-binding</keyword>
<evidence type="ECO:0000256" key="4">
    <source>
        <dbReference type="ARBA" id="ARBA00022679"/>
    </source>
</evidence>
<feature type="binding site" evidence="9">
    <location>
        <begin position="168"/>
        <end position="171"/>
    </location>
    <ligand>
        <name>substrate</name>
    </ligand>
</feature>
<evidence type="ECO:0000256" key="5">
    <source>
        <dbReference type="ARBA" id="ARBA00022741"/>
    </source>
</evidence>
<dbReference type="Pfam" id="PF00265">
    <property type="entry name" value="TK"/>
    <property type="match status" value="1"/>
</dbReference>
<dbReference type="PIRSF" id="PIRSF035805">
    <property type="entry name" value="TK_cell"/>
    <property type="match status" value="1"/>
</dbReference>
<evidence type="ECO:0000256" key="10">
    <source>
        <dbReference type="RuleBase" id="RU000544"/>
    </source>
</evidence>
<proteinExistence type="inferred from homology"/>
<dbReference type="PANTHER" id="PTHR11441">
    <property type="entry name" value="THYMIDINE KINASE"/>
    <property type="match status" value="1"/>
</dbReference>
<evidence type="ECO:0000256" key="2">
    <source>
        <dbReference type="ARBA" id="ARBA00012118"/>
    </source>
</evidence>
<dbReference type="KEGG" id="vg:18563353"/>
<reference evidence="12 13" key="1">
    <citation type="submission" date="2011-09" db="EMBL/GenBank/DDBJ databases">
        <authorList>
            <person name="Pope W.H."/>
            <person name="Pedulla M.L."/>
            <person name="Ford M.E."/>
            <person name="Peebles C.L."/>
            <person name="Hatfull G.H."/>
            <person name="Hendrix R.W."/>
        </authorList>
    </citation>
    <scope>NUCLEOTIDE SEQUENCE [LARGE SCALE GENOMIC DNA]</scope>
    <source>
        <strain evidence="12">G</strain>
    </source>
</reference>
<comment type="catalytic activity">
    <reaction evidence="10">
        <text>thymidine + ATP = dTMP + ADP + H(+)</text>
        <dbReference type="Rhea" id="RHEA:19129"/>
        <dbReference type="ChEBI" id="CHEBI:15378"/>
        <dbReference type="ChEBI" id="CHEBI:17748"/>
        <dbReference type="ChEBI" id="CHEBI:30616"/>
        <dbReference type="ChEBI" id="CHEBI:63528"/>
        <dbReference type="ChEBI" id="CHEBI:456216"/>
        <dbReference type="EC" id="2.7.1.21"/>
    </reaction>
</comment>